<evidence type="ECO:0000313" key="2">
    <source>
        <dbReference type="Proteomes" id="UP001056120"/>
    </source>
</evidence>
<sequence>MVKLLKSVIPNPLVVSLYHAALPPPYNFPPITYPVTSFRSVSSAGDFHYDSDFEFKLRFLDFLCSISRSKIY</sequence>
<reference evidence="1 2" key="2">
    <citation type="journal article" date="2022" name="Mol. Ecol. Resour.">
        <title>The genomes of chicory, endive, great burdock and yacon provide insights into Asteraceae paleo-polyploidization history and plant inulin production.</title>
        <authorList>
            <person name="Fan W."/>
            <person name="Wang S."/>
            <person name="Wang H."/>
            <person name="Wang A."/>
            <person name="Jiang F."/>
            <person name="Liu H."/>
            <person name="Zhao H."/>
            <person name="Xu D."/>
            <person name="Zhang Y."/>
        </authorList>
    </citation>
    <scope>NUCLEOTIDE SEQUENCE [LARGE SCALE GENOMIC DNA]</scope>
    <source>
        <strain evidence="2">cv. Yunnan</strain>
        <tissue evidence="1">Leaves</tissue>
    </source>
</reference>
<comment type="caution">
    <text evidence="1">The sequence shown here is derived from an EMBL/GenBank/DDBJ whole genome shotgun (WGS) entry which is preliminary data.</text>
</comment>
<organism evidence="1 2">
    <name type="scientific">Smallanthus sonchifolius</name>
    <dbReference type="NCBI Taxonomy" id="185202"/>
    <lineage>
        <taxon>Eukaryota</taxon>
        <taxon>Viridiplantae</taxon>
        <taxon>Streptophyta</taxon>
        <taxon>Embryophyta</taxon>
        <taxon>Tracheophyta</taxon>
        <taxon>Spermatophyta</taxon>
        <taxon>Magnoliopsida</taxon>
        <taxon>eudicotyledons</taxon>
        <taxon>Gunneridae</taxon>
        <taxon>Pentapetalae</taxon>
        <taxon>asterids</taxon>
        <taxon>campanulids</taxon>
        <taxon>Asterales</taxon>
        <taxon>Asteraceae</taxon>
        <taxon>Asteroideae</taxon>
        <taxon>Heliantheae alliance</taxon>
        <taxon>Millerieae</taxon>
        <taxon>Smallanthus</taxon>
    </lineage>
</organism>
<keyword evidence="2" id="KW-1185">Reference proteome</keyword>
<accession>A0ACB9GK06</accession>
<reference evidence="2" key="1">
    <citation type="journal article" date="2022" name="Mol. Ecol. Resour.">
        <title>The genomes of chicory, endive, great burdock and yacon provide insights into Asteraceae palaeo-polyploidization history and plant inulin production.</title>
        <authorList>
            <person name="Fan W."/>
            <person name="Wang S."/>
            <person name="Wang H."/>
            <person name="Wang A."/>
            <person name="Jiang F."/>
            <person name="Liu H."/>
            <person name="Zhao H."/>
            <person name="Xu D."/>
            <person name="Zhang Y."/>
        </authorList>
    </citation>
    <scope>NUCLEOTIDE SEQUENCE [LARGE SCALE GENOMIC DNA]</scope>
    <source>
        <strain evidence="2">cv. Yunnan</strain>
    </source>
</reference>
<protein>
    <submittedName>
        <fullName evidence="1">Uncharacterized protein</fullName>
    </submittedName>
</protein>
<gene>
    <name evidence="1" type="ORF">L1987_42496</name>
</gene>
<name>A0ACB9GK06_9ASTR</name>
<proteinExistence type="predicted"/>
<dbReference type="Proteomes" id="UP001056120">
    <property type="component" value="Linkage Group LG14"/>
</dbReference>
<dbReference type="EMBL" id="CM042031">
    <property type="protein sequence ID" value="KAI3783415.1"/>
    <property type="molecule type" value="Genomic_DNA"/>
</dbReference>
<evidence type="ECO:0000313" key="1">
    <source>
        <dbReference type="EMBL" id="KAI3783415.1"/>
    </source>
</evidence>